<dbReference type="OrthoDB" id="3204049at2759"/>
<evidence type="ECO:0000313" key="2">
    <source>
        <dbReference type="Proteomes" id="UP000076154"/>
    </source>
</evidence>
<dbReference type="EMBL" id="LUEZ02000040">
    <property type="protein sequence ID" value="RDB25681.1"/>
    <property type="molecule type" value="Genomic_DNA"/>
</dbReference>
<dbReference type="AlphaFoldDB" id="A0A369JTL8"/>
<protein>
    <submittedName>
        <fullName evidence="1">Uncharacterized protein</fullName>
    </submittedName>
</protein>
<gene>
    <name evidence="1" type="ORF">Hypma_006882</name>
</gene>
<organism evidence="1 2">
    <name type="scientific">Hypsizygus marmoreus</name>
    <name type="common">White beech mushroom</name>
    <name type="synonym">Agaricus marmoreus</name>
    <dbReference type="NCBI Taxonomy" id="39966"/>
    <lineage>
        <taxon>Eukaryota</taxon>
        <taxon>Fungi</taxon>
        <taxon>Dikarya</taxon>
        <taxon>Basidiomycota</taxon>
        <taxon>Agaricomycotina</taxon>
        <taxon>Agaricomycetes</taxon>
        <taxon>Agaricomycetidae</taxon>
        <taxon>Agaricales</taxon>
        <taxon>Tricholomatineae</taxon>
        <taxon>Lyophyllaceae</taxon>
        <taxon>Hypsizygus</taxon>
    </lineage>
</organism>
<accession>A0A369JTL8</accession>
<proteinExistence type="predicted"/>
<comment type="caution">
    <text evidence="1">The sequence shown here is derived from an EMBL/GenBank/DDBJ whole genome shotgun (WGS) entry which is preliminary data.</text>
</comment>
<dbReference type="Proteomes" id="UP000076154">
    <property type="component" value="Unassembled WGS sequence"/>
</dbReference>
<sequence length="311" mass="35857">MHQEHHVPWDALASTFTYIPSNPHHTPRTTGFFPRNLPGQGQTLNHFTRVLAHTIKTFSDTERTKYPVATSFAAPSTGKLFSDELRDKYPLYLDETNQRIEYWIERAKPTHASPADPATQKPTYTTSDARLADVVKVLIAENQLTPLLTLAHHPHISMRHLLHLSWGHHFGWSRVGEAALHAYIIINLFAATHTLESGAYLGTKEYRRLNEELLSSMDFPAQQIPHREFLEALVKDKETGLPEVHHDYAALKRYLARVFELLYRYDMVVRECGVDPEWEGEIVGTFDWMIGMGKVKVEELWIDDKYIKRFA</sequence>
<keyword evidence="2" id="KW-1185">Reference proteome</keyword>
<dbReference type="InParanoid" id="A0A369JTL8"/>
<reference evidence="1" key="1">
    <citation type="submission" date="2018-04" db="EMBL/GenBank/DDBJ databases">
        <title>Whole genome sequencing of Hypsizygus marmoreus.</title>
        <authorList>
            <person name="Choi I.-G."/>
            <person name="Min B."/>
            <person name="Kim J.-G."/>
            <person name="Kim S."/>
            <person name="Oh Y.-L."/>
            <person name="Kong W.-S."/>
            <person name="Park H."/>
            <person name="Jeong J."/>
            <person name="Song E.-S."/>
        </authorList>
    </citation>
    <scope>NUCLEOTIDE SEQUENCE [LARGE SCALE GENOMIC DNA]</scope>
    <source>
        <strain evidence="1">51987-8</strain>
    </source>
</reference>
<evidence type="ECO:0000313" key="1">
    <source>
        <dbReference type="EMBL" id="RDB25681.1"/>
    </source>
</evidence>
<name>A0A369JTL8_HYPMA</name>